<dbReference type="Proteomes" id="UP000464374">
    <property type="component" value="Chromosome"/>
</dbReference>
<accession>A0A6P1Y229</accession>
<dbReference type="EMBL" id="CP048020">
    <property type="protein sequence ID" value="QHX43534.1"/>
    <property type="molecule type" value="Genomic_DNA"/>
</dbReference>
<reference evidence="1 2" key="1">
    <citation type="submission" date="2020-01" db="EMBL/GenBank/DDBJ databases">
        <title>Complete genome sequence of a human oral phylogroup 1 Treponema sp. strain ATCC 700766, originally isolated from periodontitis dental plaque.</title>
        <authorList>
            <person name="Chan Y."/>
            <person name="Huo Y.-B."/>
            <person name="Yu X.-L."/>
            <person name="Zeng H."/>
            <person name="Leung W.-K."/>
            <person name="Watt R.M."/>
        </authorList>
    </citation>
    <scope>NUCLEOTIDE SEQUENCE [LARGE SCALE GENOMIC DNA]</scope>
    <source>
        <strain evidence="1 2">OMZ 804</strain>
    </source>
</reference>
<dbReference type="RefSeq" id="WP_016523480.1">
    <property type="nucleotide sequence ID" value="NZ_CP048020.1"/>
</dbReference>
<sequence length="227" mass="24820">MKQKFRFFGRFQSKAGTGAVLALAGLLALVVCLSACGTGNNPNGTNLNGADLFVPDEGKLPPAAERELISEADVLGNYQGSTLVTMDGKQYGPYLENITINKKVSGNLFFRSPKMVYEGMPVDIGYKFEKDKNLPDTGLILTPAADGKSFSFTGKKGIMMFYAKNDTEEWEVRSNTSINGFIYKKGGTVYISFSVVYDTAAMHERFPTMPADQHKTMSSSMKNGLKQ</sequence>
<dbReference type="KEGG" id="trz:GWP43_08890"/>
<organism evidence="1 2">
    <name type="scientific">Treponema vincentii</name>
    <dbReference type="NCBI Taxonomy" id="69710"/>
    <lineage>
        <taxon>Bacteria</taxon>
        <taxon>Pseudomonadati</taxon>
        <taxon>Spirochaetota</taxon>
        <taxon>Spirochaetia</taxon>
        <taxon>Spirochaetales</taxon>
        <taxon>Treponemataceae</taxon>
        <taxon>Treponema</taxon>
    </lineage>
</organism>
<evidence type="ECO:0000313" key="1">
    <source>
        <dbReference type="EMBL" id="QHX43534.1"/>
    </source>
</evidence>
<protein>
    <submittedName>
        <fullName evidence="1">Uncharacterized protein</fullName>
    </submittedName>
</protein>
<dbReference type="AlphaFoldDB" id="A0A6P1Y229"/>
<name>A0A6P1Y229_9SPIR</name>
<proteinExistence type="predicted"/>
<gene>
    <name evidence="1" type="ORF">GWP43_08890</name>
</gene>
<evidence type="ECO:0000313" key="2">
    <source>
        <dbReference type="Proteomes" id="UP000464374"/>
    </source>
</evidence>